<comment type="caution">
    <text evidence="3">The sequence shown here is derived from an EMBL/GenBank/DDBJ whole genome shotgun (WGS) entry which is preliminary data.</text>
</comment>
<dbReference type="Proteomes" id="UP000251692">
    <property type="component" value="Unassembled WGS sequence"/>
</dbReference>
<evidence type="ECO:0000313" key="4">
    <source>
        <dbReference type="Proteomes" id="UP000251692"/>
    </source>
</evidence>
<reference evidence="3 4" key="1">
    <citation type="submission" date="2018-06" db="EMBL/GenBank/DDBJ databases">
        <authorList>
            <person name="Liu Z.-W."/>
        </authorList>
    </citation>
    <scope>NUCLEOTIDE SEQUENCE [LARGE SCALE GENOMIC DNA]</scope>
    <source>
        <strain evidence="3 4">2b14</strain>
    </source>
</reference>
<feature type="signal peptide" evidence="2">
    <location>
        <begin position="1"/>
        <end position="20"/>
    </location>
</feature>
<sequence>MIRPILLFILLFTAFTTAYAQKEYTYKVEDLRPRYLEASENAAEATKFNKQMKRYEGNNPLIIAYKGASEAVMAKHVWNPYSKLKQLKSAASFFEQAIELNPKNAEIRFLRFTVEHYVPRYLKMSENIEADKKIILNSLKNHPSSGMPNDLARTIRDFMLSKDHSTEEEKKVLKSIPL</sequence>
<gene>
    <name evidence="3" type="ORF">DP923_13135</name>
</gene>
<evidence type="ECO:0000313" key="3">
    <source>
        <dbReference type="EMBL" id="RAU81653.1"/>
    </source>
</evidence>
<proteinExistence type="predicted"/>
<dbReference type="RefSeq" id="WP_112306333.1">
    <property type="nucleotide sequence ID" value="NZ_QMDV01000004.1"/>
</dbReference>
<accession>A0A364RBI4</accession>
<feature type="chain" id="PRO_5017007851" evidence="2">
    <location>
        <begin position="21"/>
        <end position="178"/>
    </location>
</feature>
<dbReference type="Gene3D" id="1.25.40.10">
    <property type="entry name" value="Tetratricopeptide repeat domain"/>
    <property type="match status" value="1"/>
</dbReference>
<evidence type="ECO:0000256" key="2">
    <source>
        <dbReference type="SAM" id="SignalP"/>
    </source>
</evidence>
<dbReference type="AlphaFoldDB" id="A0A364RBI4"/>
<keyword evidence="1" id="KW-0802">TPR repeat</keyword>
<dbReference type="EMBL" id="QMDV01000004">
    <property type="protein sequence ID" value="RAU81653.1"/>
    <property type="molecule type" value="Genomic_DNA"/>
</dbReference>
<dbReference type="PROSITE" id="PS50005">
    <property type="entry name" value="TPR"/>
    <property type="match status" value="1"/>
</dbReference>
<feature type="repeat" description="TPR" evidence="1">
    <location>
        <begin position="71"/>
        <end position="104"/>
    </location>
</feature>
<evidence type="ECO:0000256" key="1">
    <source>
        <dbReference type="PROSITE-ProRule" id="PRU00339"/>
    </source>
</evidence>
<organism evidence="3 4">
    <name type="scientific">Pontibacter arcticus</name>
    <dbReference type="NCBI Taxonomy" id="2080288"/>
    <lineage>
        <taxon>Bacteria</taxon>
        <taxon>Pseudomonadati</taxon>
        <taxon>Bacteroidota</taxon>
        <taxon>Cytophagia</taxon>
        <taxon>Cytophagales</taxon>
        <taxon>Hymenobacteraceae</taxon>
        <taxon>Pontibacter</taxon>
    </lineage>
</organism>
<name>A0A364RBI4_9BACT</name>
<keyword evidence="4" id="KW-1185">Reference proteome</keyword>
<dbReference type="InterPro" id="IPR019734">
    <property type="entry name" value="TPR_rpt"/>
</dbReference>
<protein>
    <submittedName>
        <fullName evidence="3">Uncharacterized protein</fullName>
    </submittedName>
</protein>
<keyword evidence="2" id="KW-0732">Signal</keyword>
<dbReference type="InterPro" id="IPR011990">
    <property type="entry name" value="TPR-like_helical_dom_sf"/>
</dbReference>
<dbReference type="SUPFAM" id="SSF48452">
    <property type="entry name" value="TPR-like"/>
    <property type="match status" value="1"/>
</dbReference>
<reference evidence="3 4" key="2">
    <citation type="submission" date="2018-07" db="EMBL/GenBank/DDBJ databases">
        <title>Pontibacter sp. 2b14 genomic sequence and assembly.</title>
        <authorList>
            <person name="Du Z.-J."/>
        </authorList>
    </citation>
    <scope>NUCLEOTIDE SEQUENCE [LARGE SCALE GENOMIC DNA]</scope>
    <source>
        <strain evidence="3 4">2b14</strain>
    </source>
</reference>
<dbReference type="OrthoDB" id="663842at2"/>